<keyword evidence="2" id="KW-0808">Transferase</keyword>
<dbReference type="SUPFAM" id="SSF55729">
    <property type="entry name" value="Acyl-CoA N-acyltransferases (Nat)"/>
    <property type="match status" value="1"/>
</dbReference>
<dbReference type="EMBL" id="VTER01000013">
    <property type="protein sequence ID" value="TYS44169.1"/>
    <property type="molecule type" value="Genomic_DNA"/>
</dbReference>
<dbReference type="Gene3D" id="3.40.630.30">
    <property type="match status" value="1"/>
</dbReference>
<comment type="caution">
    <text evidence="2">The sequence shown here is derived from an EMBL/GenBank/DDBJ whole genome shotgun (WGS) entry which is preliminary data.</text>
</comment>
<dbReference type="AlphaFoldDB" id="A0A5D4R0E4"/>
<dbReference type="InterPro" id="IPR016181">
    <property type="entry name" value="Acyl_CoA_acyltransferase"/>
</dbReference>
<proteinExistence type="predicted"/>
<evidence type="ECO:0000259" key="1">
    <source>
        <dbReference type="Pfam" id="PF13302"/>
    </source>
</evidence>
<accession>A0A5D4R0E4</accession>
<evidence type="ECO:0000313" key="2">
    <source>
        <dbReference type="EMBL" id="TYS44169.1"/>
    </source>
</evidence>
<reference evidence="2 3" key="1">
    <citation type="submission" date="2019-08" db="EMBL/GenBank/DDBJ databases">
        <title>Bacillus genomes from the desert of Cuatro Cienegas, Coahuila.</title>
        <authorList>
            <person name="Olmedo-Alvarez G."/>
        </authorList>
    </citation>
    <scope>NUCLEOTIDE SEQUENCE [LARGE SCALE GENOMIC DNA]</scope>
    <source>
        <strain evidence="2 3">CH446_14T</strain>
    </source>
</reference>
<feature type="domain" description="N-acetyltransferase" evidence="1">
    <location>
        <begin position="14"/>
        <end position="155"/>
    </location>
</feature>
<dbReference type="Proteomes" id="UP000322139">
    <property type="component" value="Unassembled WGS sequence"/>
</dbReference>
<dbReference type="PANTHER" id="PTHR43792">
    <property type="entry name" value="GNAT FAMILY, PUTATIVE (AFU_ORTHOLOGUE AFUA_3G00765)-RELATED-RELATED"/>
    <property type="match status" value="1"/>
</dbReference>
<dbReference type="Pfam" id="PF13302">
    <property type="entry name" value="Acetyltransf_3"/>
    <property type="match status" value="1"/>
</dbReference>
<organism evidence="2 3">
    <name type="scientific">Bacillus infantis</name>
    <dbReference type="NCBI Taxonomy" id="324767"/>
    <lineage>
        <taxon>Bacteria</taxon>
        <taxon>Bacillati</taxon>
        <taxon>Bacillota</taxon>
        <taxon>Bacilli</taxon>
        <taxon>Bacillales</taxon>
        <taxon>Bacillaceae</taxon>
        <taxon>Bacillus</taxon>
    </lineage>
</organism>
<gene>
    <name evidence="2" type="ORF">FZD51_21740</name>
</gene>
<dbReference type="GO" id="GO:0016747">
    <property type="term" value="F:acyltransferase activity, transferring groups other than amino-acyl groups"/>
    <property type="evidence" value="ECO:0007669"/>
    <property type="project" value="InterPro"/>
</dbReference>
<protein>
    <submittedName>
        <fullName evidence="2">GNAT family N-acetyltransferase</fullName>
    </submittedName>
</protein>
<dbReference type="InterPro" id="IPR000182">
    <property type="entry name" value="GNAT_dom"/>
</dbReference>
<dbReference type="InterPro" id="IPR051531">
    <property type="entry name" value="N-acetyltransferase"/>
</dbReference>
<evidence type="ECO:0000313" key="3">
    <source>
        <dbReference type="Proteomes" id="UP000322139"/>
    </source>
</evidence>
<name>A0A5D4R0E4_9BACI</name>
<sequence>MITYLGTPLMGTERLNLRRLKRSDSQAIFDRWLSDERVAENRVSAAHRTVPETNARVADIAARYERKDFCWWGIELKATGELVGEIDLYDWDLTTGNCSVSYSLGYDWWNKGYATEALKAVMEFGFMEMDLHKIAAAHNTDNPASGKVMTKAGMKQEGIVRHMIRNAKGLYKDCVLYGILKEDFLKMNLYKD</sequence>